<feature type="transmembrane region" description="Helical" evidence="6">
    <location>
        <begin position="82"/>
        <end position="103"/>
    </location>
</feature>
<protein>
    <recommendedName>
        <fullName evidence="6">TVP38/TMEM64 family membrane protein</fullName>
    </recommendedName>
</protein>
<evidence type="ECO:0000256" key="6">
    <source>
        <dbReference type="RuleBase" id="RU366058"/>
    </source>
</evidence>
<proteinExistence type="inferred from homology"/>
<dbReference type="Proteomes" id="UP001139347">
    <property type="component" value="Unassembled WGS sequence"/>
</dbReference>
<evidence type="ECO:0000256" key="5">
    <source>
        <dbReference type="ARBA" id="ARBA00023136"/>
    </source>
</evidence>
<dbReference type="Pfam" id="PF09335">
    <property type="entry name" value="VTT_dom"/>
    <property type="match status" value="1"/>
</dbReference>
<evidence type="ECO:0000256" key="1">
    <source>
        <dbReference type="ARBA" id="ARBA00004651"/>
    </source>
</evidence>
<sequence>MNKKKSAIMVLGLLGITVFILYGIHLLQTGEAKHIIEFVRNWGFPGVCAAIILQSLINMLPVPGEFTAIILLDIYGPVLGGVYNWISGLLGAVAGYYLTWWIAKPLLGKKINPYLQKMEGWLRQHERKGLLLIRFVPLIPYHFVNYAAGMLKVNLISFVWTTGIAILPHTVAMSLLFAGVQKGSLTLGVIGCITFLLLGGFAWYVKKRSSKSALEANKCTNGTPL</sequence>
<comment type="subcellular location">
    <subcellularLocation>
        <location evidence="1 6">Cell membrane</location>
        <topology evidence="1 6">Multi-pass membrane protein</topology>
    </subcellularLocation>
</comment>
<feature type="transmembrane region" description="Helical" evidence="6">
    <location>
        <begin position="6"/>
        <end position="27"/>
    </location>
</feature>
<evidence type="ECO:0000256" key="4">
    <source>
        <dbReference type="ARBA" id="ARBA00022989"/>
    </source>
</evidence>
<evidence type="ECO:0000259" key="7">
    <source>
        <dbReference type="Pfam" id="PF09335"/>
    </source>
</evidence>
<keyword evidence="3 6" id="KW-0812">Transmembrane</keyword>
<dbReference type="GO" id="GO:0005886">
    <property type="term" value="C:plasma membrane"/>
    <property type="evidence" value="ECO:0007669"/>
    <property type="project" value="UniProtKB-SubCell"/>
</dbReference>
<evidence type="ECO:0000256" key="3">
    <source>
        <dbReference type="ARBA" id="ARBA00022692"/>
    </source>
</evidence>
<keyword evidence="4 6" id="KW-1133">Transmembrane helix</keyword>
<feature type="transmembrane region" description="Helical" evidence="6">
    <location>
        <begin position="39"/>
        <end position="62"/>
    </location>
</feature>
<dbReference type="RefSeq" id="WP_244726987.1">
    <property type="nucleotide sequence ID" value="NZ_JALIRP010000007.1"/>
</dbReference>
<feature type="transmembrane region" description="Helical" evidence="6">
    <location>
        <begin position="155"/>
        <end position="178"/>
    </location>
</feature>
<comment type="similarity">
    <text evidence="6">Belongs to the TVP38/TMEM64 family.</text>
</comment>
<dbReference type="AlphaFoldDB" id="A0A9X1WTU8"/>
<name>A0A9X1WTU8_9BACL</name>
<keyword evidence="5 6" id="KW-0472">Membrane</keyword>
<dbReference type="EMBL" id="JALIRP010000007">
    <property type="protein sequence ID" value="MCJ8013483.1"/>
    <property type="molecule type" value="Genomic_DNA"/>
</dbReference>
<dbReference type="PANTHER" id="PTHR12677:SF59">
    <property type="entry name" value="GOLGI APPARATUS MEMBRANE PROTEIN TVP38-RELATED"/>
    <property type="match status" value="1"/>
</dbReference>
<feature type="transmembrane region" description="Helical" evidence="6">
    <location>
        <begin position="131"/>
        <end position="149"/>
    </location>
</feature>
<dbReference type="PANTHER" id="PTHR12677">
    <property type="entry name" value="GOLGI APPARATUS MEMBRANE PROTEIN TVP38-RELATED"/>
    <property type="match status" value="1"/>
</dbReference>
<feature type="transmembrane region" description="Helical" evidence="6">
    <location>
        <begin position="185"/>
        <end position="205"/>
    </location>
</feature>
<evidence type="ECO:0000313" key="8">
    <source>
        <dbReference type="EMBL" id="MCJ8013483.1"/>
    </source>
</evidence>
<keyword evidence="2 6" id="KW-1003">Cell membrane</keyword>
<evidence type="ECO:0000313" key="9">
    <source>
        <dbReference type="Proteomes" id="UP001139347"/>
    </source>
</evidence>
<feature type="domain" description="VTT" evidence="7">
    <location>
        <begin position="62"/>
        <end position="176"/>
    </location>
</feature>
<evidence type="ECO:0000256" key="2">
    <source>
        <dbReference type="ARBA" id="ARBA00022475"/>
    </source>
</evidence>
<accession>A0A9X1WTU8</accession>
<dbReference type="InterPro" id="IPR032816">
    <property type="entry name" value="VTT_dom"/>
</dbReference>
<reference evidence="8" key="1">
    <citation type="submission" date="2022-04" db="EMBL/GenBank/DDBJ databases">
        <title>Paenibacillus mangrovi sp. nov., a novel endophytic bacterium isolated from bark of Kandelia candel.</title>
        <authorList>
            <person name="Tuo L."/>
        </authorList>
    </citation>
    <scope>NUCLEOTIDE SEQUENCE</scope>
    <source>
        <strain evidence="8">KQZ6P-2</strain>
    </source>
</reference>
<comment type="caution">
    <text evidence="8">The sequence shown here is derived from an EMBL/GenBank/DDBJ whole genome shotgun (WGS) entry which is preliminary data.</text>
</comment>
<keyword evidence="9" id="KW-1185">Reference proteome</keyword>
<gene>
    <name evidence="8" type="ORF">MUG84_17290</name>
</gene>
<dbReference type="InterPro" id="IPR015414">
    <property type="entry name" value="TMEM64"/>
</dbReference>
<organism evidence="8 9">
    <name type="scientific">Paenibacillus mangrovi</name>
    <dbReference type="NCBI Taxonomy" id="2931978"/>
    <lineage>
        <taxon>Bacteria</taxon>
        <taxon>Bacillati</taxon>
        <taxon>Bacillota</taxon>
        <taxon>Bacilli</taxon>
        <taxon>Bacillales</taxon>
        <taxon>Paenibacillaceae</taxon>
        <taxon>Paenibacillus</taxon>
    </lineage>
</organism>